<evidence type="ECO:0000256" key="4">
    <source>
        <dbReference type="ARBA" id="ARBA00022771"/>
    </source>
</evidence>
<dbReference type="InterPro" id="IPR031099">
    <property type="entry name" value="BRCA1-associated"/>
</dbReference>
<dbReference type="GO" id="GO:0008270">
    <property type="term" value="F:zinc ion binding"/>
    <property type="evidence" value="ECO:0007669"/>
    <property type="project" value="UniProtKB-KW"/>
</dbReference>
<evidence type="ECO:0000259" key="10">
    <source>
        <dbReference type="PROSITE" id="PS50089"/>
    </source>
</evidence>
<evidence type="ECO:0000256" key="9">
    <source>
        <dbReference type="SAM" id="MobiDB-lite"/>
    </source>
</evidence>
<dbReference type="PROSITE" id="PS50172">
    <property type="entry name" value="BRCT"/>
    <property type="match status" value="2"/>
</dbReference>
<dbReference type="Pfam" id="PF16589">
    <property type="entry name" value="BRCT_2"/>
    <property type="match status" value="1"/>
</dbReference>
<dbReference type="GO" id="GO:0005634">
    <property type="term" value="C:nucleus"/>
    <property type="evidence" value="ECO:0007669"/>
    <property type="project" value="UniProtKB-SubCell"/>
</dbReference>
<dbReference type="Pfam" id="PF00533">
    <property type="entry name" value="BRCT"/>
    <property type="match status" value="1"/>
</dbReference>
<dbReference type="SUPFAM" id="SSF52113">
    <property type="entry name" value="BRCT domain"/>
    <property type="match status" value="2"/>
</dbReference>
<feature type="domain" description="BRCT" evidence="11">
    <location>
        <begin position="1120"/>
        <end position="1218"/>
    </location>
</feature>
<proteinExistence type="predicted"/>
<keyword evidence="7" id="KW-0539">Nucleus</keyword>
<dbReference type="InterPro" id="IPR001357">
    <property type="entry name" value="BRCT_dom"/>
</dbReference>
<dbReference type="PROSITE" id="PS50089">
    <property type="entry name" value="ZF_RING_2"/>
    <property type="match status" value="1"/>
</dbReference>
<dbReference type="SUPFAM" id="SSF57850">
    <property type="entry name" value="RING/U-box"/>
    <property type="match status" value="1"/>
</dbReference>
<name>A0ABD0T479_LOXSC</name>
<evidence type="ECO:0000313" key="13">
    <source>
        <dbReference type="Proteomes" id="UP001549921"/>
    </source>
</evidence>
<dbReference type="InterPro" id="IPR013083">
    <property type="entry name" value="Znf_RING/FYVE/PHD"/>
</dbReference>
<dbReference type="Gene3D" id="3.30.40.10">
    <property type="entry name" value="Zinc/RING finger domain, C3HC4 (zinc finger)"/>
    <property type="match status" value="1"/>
</dbReference>
<evidence type="ECO:0000256" key="1">
    <source>
        <dbReference type="ARBA" id="ARBA00004123"/>
    </source>
</evidence>
<feature type="region of interest" description="Disordered" evidence="9">
    <location>
        <begin position="190"/>
        <end position="274"/>
    </location>
</feature>
<dbReference type="Proteomes" id="UP001549921">
    <property type="component" value="Unassembled WGS sequence"/>
</dbReference>
<dbReference type="CDD" id="cd16449">
    <property type="entry name" value="RING-HC"/>
    <property type="match status" value="1"/>
</dbReference>
<evidence type="ECO:0000256" key="8">
    <source>
        <dbReference type="PROSITE-ProRule" id="PRU00175"/>
    </source>
</evidence>
<evidence type="ECO:0000256" key="2">
    <source>
        <dbReference type="ARBA" id="ARBA00022737"/>
    </source>
</evidence>
<evidence type="ECO:0000256" key="3">
    <source>
        <dbReference type="ARBA" id="ARBA00022763"/>
    </source>
</evidence>
<keyword evidence="2" id="KW-0677">Repeat</keyword>
<keyword evidence="4 8" id="KW-0479">Metal-binding</keyword>
<sequence length="1241" mass="139369">MNLKGLDLFLLTKLTSHQVDHVTCLECCKYYIAPETAPCGHSLCHTCWRGRRTCPSCAAPLEKKSLKLNLPLQNLTEHIHALGEAFEKLFNIKLDEFVLDGTSNEIEPENDPTKNVTDWLASSQNQFSAPLMNSEQFSEDVNPVEISSSKIQVHMDSKKSKSPVKVVYKQQPQDDWDKIEQLPDTEEICVNNKENSTNPINKQSSFIQDKEYTTDNPRRSSRKREMVSTDPINSSHDMITEKQSSKNTSSETDKKSSKTKQNWNNVKRMRKEFSKLNKKNRSKLNVSIEMCKKTQSTAKPNIDLLEHVKTSDKESQPPIYTIEDNTPDINTNNDKQVVISEPVQSINSQKIYENHIHNKVPTSVVDDFNSNNINSSSNKNNNVENYEGSTHNIQETKGLQDETDKVNHSTMTKMPFIKKGILYPQESQTKQIFNPPINIQPENTNGDDDIEITIKIGNTLTNITIKKKNNDVQLRVNTDREVQTSLGPNCLVNKKSESSTMTENKSQNIEINIGKDNVVSASTTQPENVKMNVECNNILNKSASTKKNTASAETATAQFEITESVEKELSNIMEYAKVADSNAKNNADNDKIIFTNEMSHQPPNAQIEDHGEDYINDLDIFDNGSVHGQNVQLLNKSKQAPSEILMSTVTNTKKQTQKHPDKRDRDGNEEDEEPCAKKVKTVSDDAEEEEKNLNDTLNATHKDIIQNSESINYDVVMGQVFASIDADIEMSQKTGKHNKEEMIADVEIVMQSQCLQSKTQTKGKQVLSTQGTRAKIVETNVKEVAKDKYSENVFSIIEKDDETDDVPKKTYGKGGSTQQHIENLLTPGICQDLISTHEDNLELADKTQCTPFQEHYDSDKSVVEETPQKNVSIPKQKSTSEFINNTSKQKNANLGVSKAVSNNSQVGRSVINVSDTLVDTTKDQTIVEVATKKLTLETPLTINKFVDHIKHNSTPMARKSLNFKNVEDVDPQQTQCPSTYASKTTQEKEFMSQAFEKTQKSPIKKPTVSKIINPKELNYCIAGSCLTAAEITNVKLLCKRFNWKYLDKYTKELTHLVVGVDEENRSQRSVKYMCALAASKWIVSYDWVKACLVTNMVAGENLYEALDGTGEPGPRRSRMAKGKLFEGITFFCMPPFSVLDVDALKQMLESAGGRVVDEAKAVRAASEAPALLLAEPEHTQEDRFVYLALELNIVPVNYEWVLNCLGSYTLSSIYELLLCPAALLPPITNSWPPALMSRDSY</sequence>
<feature type="domain" description="RING-type" evidence="10">
    <location>
        <begin position="24"/>
        <end position="57"/>
    </location>
</feature>
<feature type="domain" description="BRCT" evidence="11">
    <location>
        <begin position="1015"/>
        <end position="1105"/>
    </location>
</feature>
<evidence type="ECO:0000256" key="7">
    <source>
        <dbReference type="ARBA" id="ARBA00023242"/>
    </source>
</evidence>
<feature type="compositionally biased region" description="Polar residues" evidence="9">
    <location>
        <begin position="192"/>
        <end position="207"/>
    </location>
</feature>
<keyword evidence="4 8" id="KW-0863">Zinc-finger</keyword>
<accession>A0ABD0T479</accession>
<keyword evidence="6" id="KW-0234">DNA repair</keyword>
<feature type="region of interest" description="Disordered" evidence="9">
    <location>
        <begin position="310"/>
        <end position="333"/>
    </location>
</feature>
<dbReference type="InterPro" id="IPR001841">
    <property type="entry name" value="Znf_RING"/>
</dbReference>
<feature type="compositionally biased region" description="Basic and acidic residues" evidence="9">
    <location>
        <begin position="208"/>
        <end position="227"/>
    </location>
</feature>
<dbReference type="Gene3D" id="3.40.50.10190">
    <property type="entry name" value="BRCT domain"/>
    <property type="match status" value="2"/>
</dbReference>
<reference evidence="12 13" key="1">
    <citation type="submission" date="2024-06" db="EMBL/GenBank/DDBJ databases">
        <title>A chromosome-level genome assembly of beet webworm, Loxostege sticticalis.</title>
        <authorList>
            <person name="Zhang Y."/>
        </authorList>
    </citation>
    <scope>NUCLEOTIDE SEQUENCE [LARGE SCALE GENOMIC DNA]</scope>
    <source>
        <strain evidence="12">AQ028</strain>
        <tissue evidence="12">Male pupae</tissue>
    </source>
</reference>
<protein>
    <recommendedName>
        <fullName evidence="14">Breast cancer type 1 susceptibility protein homolog</fullName>
    </recommendedName>
</protein>
<keyword evidence="3" id="KW-0227">DNA damage</keyword>
<gene>
    <name evidence="12" type="ORF">ABMA28_002169</name>
</gene>
<dbReference type="InterPro" id="IPR036420">
    <property type="entry name" value="BRCT_dom_sf"/>
</dbReference>
<evidence type="ECO:0000256" key="5">
    <source>
        <dbReference type="ARBA" id="ARBA00022833"/>
    </source>
</evidence>
<organism evidence="12 13">
    <name type="scientific">Loxostege sticticalis</name>
    <name type="common">Beet webworm moth</name>
    <dbReference type="NCBI Taxonomy" id="481309"/>
    <lineage>
        <taxon>Eukaryota</taxon>
        <taxon>Metazoa</taxon>
        <taxon>Ecdysozoa</taxon>
        <taxon>Arthropoda</taxon>
        <taxon>Hexapoda</taxon>
        <taxon>Insecta</taxon>
        <taxon>Pterygota</taxon>
        <taxon>Neoptera</taxon>
        <taxon>Endopterygota</taxon>
        <taxon>Lepidoptera</taxon>
        <taxon>Glossata</taxon>
        <taxon>Ditrysia</taxon>
        <taxon>Pyraloidea</taxon>
        <taxon>Crambidae</taxon>
        <taxon>Pyraustinae</taxon>
        <taxon>Loxostege</taxon>
    </lineage>
</organism>
<evidence type="ECO:0000259" key="11">
    <source>
        <dbReference type="PROSITE" id="PS50172"/>
    </source>
</evidence>
<feature type="region of interest" description="Disordered" evidence="9">
    <location>
        <begin position="648"/>
        <end position="690"/>
    </location>
</feature>
<dbReference type="AlphaFoldDB" id="A0ABD0T479"/>
<dbReference type="EMBL" id="JBEDNZ010000012">
    <property type="protein sequence ID" value="KAL0831340.1"/>
    <property type="molecule type" value="Genomic_DNA"/>
</dbReference>
<comment type="caution">
    <text evidence="12">The sequence shown here is derived from an EMBL/GenBank/DDBJ whole genome shotgun (WGS) entry which is preliminary data.</text>
</comment>
<feature type="compositionally biased region" description="Polar residues" evidence="9">
    <location>
        <begin position="323"/>
        <end position="333"/>
    </location>
</feature>
<evidence type="ECO:0000256" key="6">
    <source>
        <dbReference type="ARBA" id="ARBA00023204"/>
    </source>
</evidence>
<evidence type="ECO:0000313" key="12">
    <source>
        <dbReference type="EMBL" id="KAL0831340.1"/>
    </source>
</evidence>
<dbReference type="PANTHER" id="PTHR13763">
    <property type="entry name" value="BREAST CANCER TYPE 1 SUSCEPTIBILITY PROTEIN BRCA1"/>
    <property type="match status" value="1"/>
</dbReference>
<evidence type="ECO:0008006" key="14">
    <source>
        <dbReference type="Google" id="ProtNLM"/>
    </source>
</evidence>
<comment type="subcellular location">
    <subcellularLocation>
        <location evidence="1">Nucleus</location>
    </subcellularLocation>
</comment>
<dbReference type="GO" id="GO:0006281">
    <property type="term" value="P:DNA repair"/>
    <property type="evidence" value="ECO:0007669"/>
    <property type="project" value="UniProtKB-KW"/>
</dbReference>
<dbReference type="SMART" id="SM00292">
    <property type="entry name" value="BRCT"/>
    <property type="match status" value="2"/>
</dbReference>
<keyword evidence="5" id="KW-0862">Zinc</keyword>
<dbReference type="PANTHER" id="PTHR13763:SF0">
    <property type="entry name" value="BREAST CANCER TYPE 1 SUSCEPTIBILITY PROTEIN"/>
    <property type="match status" value="1"/>
</dbReference>